<dbReference type="SUPFAM" id="SSF82866">
    <property type="entry name" value="Multidrug efflux transporter AcrB transmembrane domain"/>
    <property type="match status" value="1"/>
</dbReference>
<dbReference type="AlphaFoldDB" id="A0A2T0U5L6"/>
<protein>
    <submittedName>
        <fullName evidence="2">AcrB/AcrD/AcrF family protein</fullName>
    </submittedName>
</protein>
<dbReference type="GO" id="GO:0022857">
    <property type="term" value="F:transmembrane transporter activity"/>
    <property type="evidence" value="ECO:0007669"/>
    <property type="project" value="InterPro"/>
</dbReference>
<comment type="caution">
    <text evidence="2">The sequence shown here is derived from an EMBL/GenBank/DDBJ whole genome shotgun (WGS) entry which is preliminary data.</text>
</comment>
<dbReference type="OrthoDB" id="9798415at2"/>
<dbReference type="GO" id="GO:0016020">
    <property type="term" value="C:membrane"/>
    <property type="evidence" value="ECO:0007669"/>
    <property type="project" value="InterPro"/>
</dbReference>
<keyword evidence="1" id="KW-0812">Transmembrane</keyword>
<name>A0A2T0U5L6_9SPHI</name>
<accession>A0A2T0U5L6</accession>
<dbReference type="Pfam" id="PF00873">
    <property type="entry name" value="ACR_tran"/>
    <property type="match status" value="1"/>
</dbReference>
<organism evidence="2 3">
    <name type="scientific">Arcticibacter pallidicorallinus</name>
    <dbReference type="NCBI Taxonomy" id="1259464"/>
    <lineage>
        <taxon>Bacteria</taxon>
        <taxon>Pseudomonadati</taxon>
        <taxon>Bacteroidota</taxon>
        <taxon>Sphingobacteriia</taxon>
        <taxon>Sphingobacteriales</taxon>
        <taxon>Sphingobacteriaceae</taxon>
        <taxon>Arcticibacter</taxon>
    </lineage>
</organism>
<dbReference type="InterPro" id="IPR001036">
    <property type="entry name" value="Acrflvin-R"/>
</dbReference>
<dbReference type="Proteomes" id="UP000238034">
    <property type="component" value="Unassembled WGS sequence"/>
</dbReference>
<dbReference type="Gene3D" id="1.20.1640.10">
    <property type="entry name" value="Multidrug efflux transporter AcrB transmembrane domain"/>
    <property type="match status" value="1"/>
</dbReference>
<evidence type="ECO:0000313" key="3">
    <source>
        <dbReference type="Proteomes" id="UP000238034"/>
    </source>
</evidence>
<keyword evidence="1" id="KW-1133">Transmembrane helix</keyword>
<feature type="transmembrane region" description="Helical" evidence="1">
    <location>
        <begin position="20"/>
        <end position="40"/>
    </location>
</feature>
<keyword evidence="3" id="KW-1185">Reference proteome</keyword>
<reference evidence="2 3" key="1">
    <citation type="submission" date="2018-03" db="EMBL/GenBank/DDBJ databases">
        <title>Genomic Encyclopedia of Type Strains, Phase III (KMG-III): the genomes of soil and plant-associated and newly described type strains.</title>
        <authorList>
            <person name="Whitman W."/>
        </authorList>
    </citation>
    <scope>NUCLEOTIDE SEQUENCE [LARGE SCALE GENOMIC DNA]</scope>
    <source>
        <strain evidence="2 3">CGMCC 1.9313</strain>
    </source>
</reference>
<proteinExistence type="predicted"/>
<feature type="transmembrane region" description="Helical" evidence="1">
    <location>
        <begin position="52"/>
        <end position="68"/>
    </location>
</feature>
<evidence type="ECO:0000256" key="1">
    <source>
        <dbReference type="SAM" id="Phobius"/>
    </source>
</evidence>
<dbReference type="RefSeq" id="WP_106292787.1">
    <property type="nucleotide sequence ID" value="NZ_PVTH01000004.1"/>
</dbReference>
<evidence type="ECO:0000313" key="2">
    <source>
        <dbReference type="EMBL" id="PRY53211.1"/>
    </source>
</evidence>
<keyword evidence="1" id="KW-0472">Membrane</keyword>
<dbReference type="EMBL" id="PVTH01000004">
    <property type="protein sequence ID" value="PRY53211.1"/>
    <property type="molecule type" value="Genomic_DNA"/>
</dbReference>
<sequence length="69" mass="7591">MLDQRYATDIYERVKRKSYVTLRPVILTASVALLGFLPMALSTTAGAEVQKPLAATPLTLLILLALYIL</sequence>
<gene>
    <name evidence="2" type="ORF">B0I27_104221</name>
</gene>